<dbReference type="AlphaFoldDB" id="A0A2P2IHC6"/>
<organism evidence="1">
    <name type="scientific">Rhizophora mucronata</name>
    <name type="common">Asiatic mangrove</name>
    <dbReference type="NCBI Taxonomy" id="61149"/>
    <lineage>
        <taxon>Eukaryota</taxon>
        <taxon>Viridiplantae</taxon>
        <taxon>Streptophyta</taxon>
        <taxon>Embryophyta</taxon>
        <taxon>Tracheophyta</taxon>
        <taxon>Spermatophyta</taxon>
        <taxon>Magnoliopsida</taxon>
        <taxon>eudicotyledons</taxon>
        <taxon>Gunneridae</taxon>
        <taxon>Pentapetalae</taxon>
        <taxon>rosids</taxon>
        <taxon>fabids</taxon>
        <taxon>Malpighiales</taxon>
        <taxon>Rhizophoraceae</taxon>
        <taxon>Rhizophora</taxon>
    </lineage>
</organism>
<reference evidence="1" key="1">
    <citation type="submission" date="2018-02" db="EMBL/GenBank/DDBJ databases">
        <title>Rhizophora mucronata_Transcriptome.</title>
        <authorList>
            <person name="Meera S.P."/>
            <person name="Sreeshan A."/>
            <person name="Augustine A."/>
        </authorList>
    </citation>
    <scope>NUCLEOTIDE SEQUENCE</scope>
    <source>
        <tissue evidence="1">Leaf</tissue>
    </source>
</reference>
<dbReference type="EMBL" id="GGEC01000118">
    <property type="protein sequence ID" value="MBW80601.1"/>
    <property type="molecule type" value="Transcribed_RNA"/>
</dbReference>
<sequence length="21" mass="2585">MQLSKIFRILFKIVFLLFKLS</sequence>
<evidence type="ECO:0000313" key="1">
    <source>
        <dbReference type="EMBL" id="MBW80601.1"/>
    </source>
</evidence>
<name>A0A2P2IHC6_RHIMU</name>
<protein>
    <submittedName>
        <fullName evidence="1">Uncharacterized protein</fullName>
    </submittedName>
</protein>
<proteinExistence type="predicted"/>
<accession>A0A2P2IHC6</accession>